<dbReference type="RefSeq" id="WP_141614794.1">
    <property type="nucleotide sequence ID" value="NZ_CP041253.1"/>
</dbReference>
<dbReference type="AlphaFoldDB" id="A0A514CI97"/>
<gene>
    <name evidence="2" type="ORF">FKX85_11065</name>
</gene>
<evidence type="ECO:0000259" key="1">
    <source>
        <dbReference type="Pfam" id="PF05685"/>
    </source>
</evidence>
<protein>
    <submittedName>
        <fullName evidence="2">Uma2 family endonuclease</fullName>
    </submittedName>
</protein>
<dbReference type="GO" id="GO:0004519">
    <property type="term" value="F:endonuclease activity"/>
    <property type="evidence" value="ECO:0007669"/>
    <property type="project" value="UniProtKB-KW"/>
</dbReference>
<evidence type="ECO:0000313" key="3">
    <source>
        <dbReference type="Proteomes" id="UP000316614"/>
    </source>
</evidence>
<dbReference type="EMBL" id="CP041253">
    <property type="protein sequence ID" value="QDH79551.1"/>
    <property type="molecule type" value="Genomic_DNA"/>
</dbReference>
<dbReference type="CDD" id="cd06260">
    <property type="entry name" value="DUF820-like"/>
    <property type="match status" value="1"/>
</dbReference>
<name>A0A514CI97_9BACT</name>
<accession>A0A514CI97</accession>
<keyword evidence="2" id="KW-0378">Hydrolase</keyword>
<keyword evidence="3" id="KW-1185">Reference proteome</keyword>
<dbReference type="KEGG" id="echi:FKX85_11065"/>
<dbReference type="InterPro" id="IPR012296">
    <property type="entry name" value="Nuclease_put_TT1808"/>
</dbReference>
<dbReference type="InterPro" id="IPR011335">
    <property type="entry name" value="Restrct_endonuc-II-like"/>
</dbReference>
<dbReference type="Gene3D" id="3.90.1570.10">
    <property type="entry name" value="tt1808, chain A"/>
    <property type="match status" value="1"/>
</dbReference>
<evidence type="ECO:0000313" key="2">
    <source>
        <dbReference type="EMBL" id="QDH79551.1"/>
    </source>
</evidence>
<dbReference type="Proteomes" id="UP000316614">
    <property type="component" value="Chromosome"/>
</dbReference>
<dbReference type="PANTHER" id="PTHR34107">
    <property type="entry name" value="SLL0198 PROTEIN-RELATED"/>
    <property type="match status" value="1"/>
</dbReference>
<keyword evidence="2" id="KW-0255">Endonuclease</keyword>
<organism evidence="2 3">
    <name type="scientific">Echinicola soli</name>
    <dbReference type="NCBI Taxonomy" id="2591634"/>
    <lineage>
        <taxon>Bacteria</taxon>
        <taxon>Pseudomonadati</taxon>
        <taxon>Bacteroidota</taxon>
        <taxon>Cytophagia</taxon>
        <taxon>Cytophagales</taxon>
        <taxon>Cyclobacteriaceae</taxon>
        <taxon>Echinicola</taxon>
    </lineage>
</organism>
<keyword evidence="2" id="KW-0540">Nuclease</keyword>
<proteinExistence type="predicted"/>
<dbReference type="SUPFAM" id="SSF52980">
    <property type="entry name" value="Restriction endonuclease-like"/>
    <property type="match status" value="1"/>
</dbReference>
<reference evidence="2 3" key="1">
    <citation type="submission" date="2019-06" db="EMBL/GenBank/DDBJ databases">
        <title>Echinicola alkalisoli sp. nov. isolated from saline soil.</title>
        <authorList>
            <person name="Sun J.-Q."/>
            <person name="Xu L."/>
        </authorList>
    </citation>
    <scope>NUCLEOTIDE SEQUENCE [LARGE SCALE GENOMIC DNA]</scope>
    <source>
        <strain evidence="2 3">LN3S3</strain>
    </source>
</reference>
<feature type="domain" description="Putative restriction endonuclease" evidence="1">
    <location>
        <begin position="28"/>
        <end position="201"/>
    </location>
</feature>
<dbReference type="PANTHER" id="PTHR34107:SF4">
    <property type="entry name" value="SLL1222 PROTEIN"/>
    <property type="match status" value="1"/>
</dbReference>
<dbReference type="InterPro" id="IPR008538">
    <property type="entry name" value="Uma2"/>
</dbReference>
<dbReference type="OrthoDB" id="9808428at2"/>
<dbReference type="Pfam" id="PF05685">
    <property type="entry name" value="Uma2"/>
    <property type="match status" value="1"/>
</dbReference>
<sequence length="208" mass="23818">MTNDLGTSEKDKSKVTEPDIEYGHYSYADYLTWQMEEMVELIKGKVFKKAAAAPRRIHQKVAVELTKRWAVFLEGEICEVYSAPFDVRFPQQSKADKDIYTVVQPDISIICDPEKLDDRGCIGAPDLVVEILSPGNNRLELQNKYEVYEEGGVKEYWIIHPDEQTLLVYTLVKGKYVPSQLMTSGDIVRPKAVDGFELDLEDFFSRIK</sequence>